<dbReference type="Proteomes" id="UP000603453">
    <property type="component" value="Unassembled WGS sequence"/>
</dbReference>
<organism evidence="1 2">
    <name type="scientific">Mucor saturninus</name>
    <dbReference type="NCBI Taxonomy" id="64648"/>
    <lineage>
        <taxon>Eukaryota</taxon>
        <taxon>Fungi</taxon>
        <taxon>Fungi incertae sedis</taxon>
        <taxon>Mucoromycota</taxon>
        <taxon>Mucoromycotina</taxon>
        <taxon>Mucoromycetes</taxon>
        <taxon>Mucorales</taxon>
        <taxon>Mucorineae</taxon>
        <taxon>Mucoraceae</taxon>
        <taxon>Mucor</taxon>
    </lineage>
</organism>
<accession>A0A8H7RL65</accession>
<sequence length="197" mass="22393">MKKATQKRTCDEVVDRTLGDTTNFFDSKDVATNVNTVTSGTDNTATLVKNFDEIQKKKKDKNPGLTVNCYSKANKEVKGPGPVISVEIQFCQGKNPDVTDVAGALNMINLSERMRIKIQLNSMRREWKNSGKTIPVLTEEDNQEEAKKAEEKKVKQKLYKRKEYVSLSQKMICIMNLPYNFEFERKKTRIKSTSGQG</sequence>
<gene>
    <name evidence="1" type="ORF">INT47_008775</name>
</gene>
<proteinExistence type="predicted"/>
<protein>
    <submittedName>
        <fullName evidence="1">Uncharacterized protein</fullName>
    </submittedName>
</protein>
<comment type="caution">
    <text evidence="1">The sequence shown here is derived from an EMBL/GenBank/DDBJ whole genome shotgun (WGS) entry which is preliminary data.</text>
</comment>
<evidence type="ECO:0000313" key="1">
    <source>
        <dbReference type="EMBL" id="KAG2211678.1"/>
    </source>
</evidence>
<evidence type="ECO:0000313" key="2">
    <source>
        <dbReference type="Proteomes" id="UP000603453"/>
    </source>
</evidence>
<dbReference type="AlphaFoldDB" id="A0A8H7RL65"/>
<reference evidence="1" key="1">
    <citation type="submission" date="2020-12" db="EMBL/GenBank/DDBJ databases">
        <title>Metabolic potential, ecology and presence of endohyphal bacteria is reflected in genomic diversity of Mucoromycotina.</title>
        <authorList>
            <person name="Muszewska A."/>
            <person name="Okrasinska A."/>
            <person name="Steczkiewicz K."/>
            <person name="Drgas O."/>
            <person name="Orlowska M."/>
            <person name="Perlinska-Lenart U."/>
            <person name="Aleksandrzak-Piekarczyk T."/>
            <person name="Szatraj K."/>
            <person name="Zielenkiewicz U."/>
            <person name="Pilsyk S."/>
            <person name="Malc E."/>
            <person name="Mieczkowski P."/>
            <person name="Kruszewska J.S."/>
            <person name="Biernat P."/>
            <person name="Pawlowska J."/>
        </authorList>
    </citation>
    <scope>NUCLEOTIDE SEQUENCE</scope>
    <source>
        <strain evidence="1">WA0000017839</strain>
    </source>
</reference>
<keyword evidence="2" id="KW-1185">Reference proteome</keyword>
<name>A0A8H7RL65_9FUNG</name>
<dbReference type="EMBL" id="JAEPRD010000008">
    <property type="protein sequence ID" value="KAG2211678.1"/>
    <property type="molecule type" value="Genomic_DNA"/>
</dbReference>